<organism evidence="2 3">
    <name type="scientific">Saccharomycopsis crataegensis</name>
    <dbReference type="NCBI Taxonomy" id="43959"/>
    <lineage>
        <taxon>Eukaryota</taxon>
        <taxon>Fungi</taxon>
        <taxon>Dikarya</taxon>
        <taxon>Ascomycota</taxon>
        <taxon>Saccharomycotina</taxon>
        <taxon>Saccharomycetes</taxon>
        <taxon>Saccharomycopsidaceae</taxon>
        <taxon>Saccharomycopsis</taxon>
    </lineage>
</organism>
<comment type="caution">
    <text evidence="2">The sequence shown here is derived from an EMBL/GenBank/DDBJ whole genome shotgun (WGS) entry which is preliminary data.</text>
</comment>
<protein>
    <submittedName>
        <fullName evidence="2">Uncharacterized protein</fullName>
    </submittedName>
</protein>
<feature type="compositionally biased region" description="Low complexity" evidence="1">
    <location>
        <begin position="102"/>
        <end position="119"/>
    </location>
</feature>
<feature type="compositionally biased region" description="Acidic residues" evidence="1">
    <location>
        <begin position="156"/>
        <end position="165"/>
    </location>
</feature>
<dbReference type="RefSeq" id="XP_064851980.1">
    <property type="nucleotide sequence ID" value="XM_064995908.1"/>
</dbReference>
<dbReference type="AlphaFoldDB" id="A0AAV5QKE8"/>
<feature type="region of interest" description="Disordered" evidence="1">
    <location>
        <begin position="99"/>
        <end position="165"/>
    </location>
</feature>
<reference evidence="2 3" key="1">
    <citation type="journal article" date="2023" name="Elife">
        <title>Identification of key yeast species and microbe-microbe interactions impacting larval growth of Drosophila in the wild.</title>
        <authorList>
            <person name="Mure A."/>
            <person name="Sugiura Y."/>
            <person name="Maeda R."/>
            <person name="Honda K."/>
            <person name="Sakurai N."/>
            <person name="Takahashi Y."/>
            <person name="Watada M."/>
            <person name="Katoh T."/>
            <person name="Gotoh A."/>
            <person name="Gotoh Y."/>
            <person name="Taniguchi I."/>
            <person name="Nakamura K."/>
            <person name="Hayashi T."/>
            <person name="Katayama T."/>
            <person name="Uemura T."/>
            <person name="Hattori Y."/>
        </authorList>
    </citation>
    <scope>NUCLEOTIDE SEQUENCE [LARGE SCALE GENOMIC DNA]</scope>
    <source>
        <strain evidence="2 3">SC-9</strain>
    </source>
</reference>
<dbReference type="GeneID" id="90072959"/>
<evidence type="ECO:0000313" key="3">
    <source>
        <dbReference type="Proteomes" id="UP001360560"/>
    </source>
</evidence>
<sequence length="239" mass="27314">MIDTVSFGICQPAPSSTFVGDLTHSSQPYLEHKEDHGSSEPSATFSLQETGAHRCKIHVEEEFIDFSYIDFSKFENGCYSDDEDFCLFIENELEEAIDSEESYSSRCSSSPEEQVQVQIQDDDQNDNDHEQDSPTPSCDMGSESGSEELDTKVSESSDDDFDMENVISDADDDTEEHEYAPCIYKVYNFSSLMDYQKDFQLHNQFRISRGCKPIVSECIETPFGYFQIDDGVRKFRQIR</sequence>
<dbReference type="EMBL" id="BTFZ01000004">
    <property type="protein sequence ID" value="GMM34980.1"/>
    <property type="molecule type" value="Genomic_DNA"/>
</dbReference>
<name>A0AAV5QKE8_9ASCO</name>
<evidence type="ECO:0000313" key="2">
    <source>
        <dbReference type="EMBL" id="GMM34980.1"/>
    </source>
</evidence>
<proteinExistence type="predicted"/>
<evidence type="ECO:0000256" key="1">
    <source>
        <dbReference type="SAM" id="MobiDB-lite"/>
    </source>
</evidence>
<gene>
    <name evidence="2" type="ORF">DASC09_023050</name>
</gene>
<accession>A0AAV5QKE8</accession>
<keyword evidence="3" id="KW-1185">Reference proteome</keyword>
<dbReference type="Proteomes" id="UP001360560">
    <property type="component" value="Unassembled WGS sequence"/>
</dbReference>